<reference evidence="7" key="1">
    <citation type="submission" date="2018-06" db="EMBL/GenBank/DDBJ databases">
        <authorList>
            <person name="Zhirakovskaya E."/>
        </authorList>
    </citation>
    <scope>NUCLEOTIDE SEQUENCE</scope>
</reference>
<feature type="transmembrane region" description="Helical" evidence="6">
    <location>
        <begin position="196"/>
        <end position="214"/>
    </location>
</feature>
<evidence type="ECO:0000256" key="3">
    <source>
        <dbReference type="ARBA" id="ARBA00022692"/>
    </source>
</evidence>
<name>A0A3B0XEB8_9ZZZZ</name>
<dbReference type="GO" id="GO:0140911">
    <property type="term" value="F:pore-forming activity"/>
    <property type="evidence" value="ECO:0007669"/>
    <property type="project" value="InterPro"/>
</dbReference>
<keyword evidence="5 6" id="KW-0472">Membrane</keyword>
<dbReference type="AlphaFoldDB" id="A0A3B0XEB8"/>
<gene>
    <name evidence="7" type="ORF">MNBD_GAMMA11-2238</name>
</gene>
<evidence type="ECO:0000256" key="2">
    <source>
        <dbReference type="ARBA" id="ARBA00022475"/>
    </source>
</evidence>
<evidence type="ECO:0000256" key="4">
    <source>
        <dbReference type="ARBA" id="ARBA00022989"/>
    </source>
</evidence>
<feature type="transmembrane region" description="Helical" evidence="6">
    <location>
        <begin position="45"/>
        <end position="65"/>
    </location>
</feature>
<evidence type="ECO:0000256" key="6">
    <source>
        <dbReference type="SAM" id="Phobius"/>
    </source>
</evidence>
<evidence type="ECO:0000313" key="7">
    <source>
        <dbReference type="EMBL" id="VAW61782.1"/>
    </source>
</evidence>
<feature type="transmembrane region" description="Helical" evidence="6">
    <location>
        <begin position="21"/>
        <end position="39"/>
    </location>
</feature>
<proteinExistence type="predicted"/>
<feature type="transmembrane region" description="Helical" evidence="6">
    <location>
        <begin position="163"/>
        <end position="184"/>
    </location>
</feature>
<feature type="transmembrane region" description="Helical" evidence="6">
    <location>
        <begin position="108"/>
        <end position="126"/>
    </location>
</feature>
<dbReference type="PANTHER" id="PTHR20855:SF3">
    <property type="entry name" value="LD03007P"/>
    <property type="match status" value="1"/>
</dbReference>
<dbReference type="Pfam" id="PF03006">
    <property type="entry name" value="HlyIII"/>
    <property type="match status" value="1"/>
</dbReference>
<organism evidence="7">
    <name type="scientific">hydrothermal vent metagenome</name>
    <dbReference type="NCBI Taxonomy" id="652676"/>
    <lineage>
        <taxon>unclassified sequences</taxon>
        <taxon>metagenomes</taxon>
        <taxon>ecological metagenomes</taxon>
    </lineage>
</organism>
<keyword evidence="4 6" id="KW-1133">Transmembrane helix</keyword>
<protein>
    <submittedName>
        <fullName evidence="7">FIG01964566: Predicted membrane protein, hemolysin III homolog</fullName>
    </submittedName>
</protein>
<keyword evidence="3 6" id="KW-0812">Transmembrane</keyword>
<dbReference type="NCBIfam" id="TIGR01065">
    <property type="entry name" value="hlyIII"/>
    <property type="match status" value="1"/>
</dbReference>
<evidence type="ECO:0000256" key="5">
    <source>
        <dbReference type="ARBA" id="ARBA00023136"/>
    </source>
</evidence>
<feature type="transmembrane region" description="Helical" evidence="6">
    <location>
        <begin position="138"/>
        <end position="157"/>
    </location>
</feature>
<dbReference type="EMBL" id="UOFG01000154">
    <property type="protein sequence ID" value="VAW61782.1"/>
    <property type="molecule type" value="Genomic_DNA"/>
</dbReference>
<accession>A0A3B0XEB8</accession>
<dbReference type="GO" id="GO:0005886">
    <property type="term" value="C:plasma membrane"/>
    <property type="evidence" value="ECO:0007669"/>
    <property type="project" value="UniProtKB-SubCell"/>
</dbReference>
<sequence>MSTIADTPYSVTEEIAHTVTHGLGMLLSIAGLAVLAGFSNMNGDVWHITSTAIFGATLILLYTSSTLYHGIQHPSLKALLQKMDHAAIYLLIAGTYTPFLLVSLRGPWGWSLFGVIWTLALAGVLLEFIPEKRFERTALALYLIMGWIIIVAVQPMIESVAPGGLYLLVLGGLAYTLGVVFYTWETLAFNHAIWHIFVLLGSISHYFAILLYVVP</sequence>
<keyword evidence="2" id="KW-1003">Cell membrane</keyword>
<dbReference type="InterPro" id="IPR004254">
    <property type="entry name" value="AdipoR/HlyIII-related"/>
</dbReference>
<evidence type="ECO:0000256" key="1">
    <source>
        <dbReference type="ARBA" id="ARBA00004651"/>
    </source>
</evidence>
<dbReference type="PANTHER" id="PTHR20855">
    <property type="entry name" value="ADIPOR/PROGESTIN RECEPTOR-RELATED"/>
    <property type="match status" value="1"/>
</dbReference>
<comment type="subcellular location">
    <subcellularLocation>
        <location evidence="1">Cell membrane</location>
        <topology evidence="1">Multi-pass membrane protein</topology>
    </subcellularLocation>
</comment>
<dbReference type="InterPro" id="IPR005744">
    <property type="entry name" value="Hy-lIII"/>
</dbReference>
<feature type="transmembrane region" description="Helical" evidence="6">
    <location>
        <begin position="86"/>
        <end position="102"/>
    </location>
</feature>